<comment type="subcellular location">
    <subcellularLocation>
        <location evidence="1">Membrane</location>
        <topology evidence="1">Multi-pass membrane protein</topology>
    </subcellularLocation>
</comment>
<feature type="transmembrane region" description="Helical" evidence="6">
    <location>
        <begin position="165"/>
        <end position="185"/>
    </location>
</feature>
<dbReference type="PANTHER" id="PTHR31885:SF6">
    <property type="entry name" value="GH04784P"/>
    <property type="match status" value="1"/>
</dbReference>
<evidence type="ECO:0000256" key="1">
    <source>
        <dbReference type="ARBA" id="ARBA00004141"/>
    </source>
</evidence>
<dbReference type="PANTHER" id="PTHR31885">
    <property type="entry name" value="GH04784P"/>
    <property type="match status" value="1"/>
</dbReference>
<keyword evidence="8" id="KW-1185">Reference proteome</keyword>
<evidence type="ECO:0000313" key="7">
    <source>
        <dbReference type="EMBL" id="UOB19459.1"/>
    </source>
</evidence>
<organism evidence="7 8">
    <name type="scientific">Abyssalbus ytuae</name>
    <dbReference type="NCBI Taxonomy" id="2926907"/>
    <lineage>
        <taxon>Bacteria</taxon>
        <taxon>Pseudomonadati</taxon>
        <taxon>Bacteroidota</taxon>
        <taxon>Flavobacteriia</taxon>
        <taxon>Flavobacteriales</taxon>
        <taxon>Flavobacteriaceae</taxon>
        <taxon>Abyssalbus</taxon>
    </lineage>
</organism>
<dbReference type="EMBL" id="CP094358">
    <property type="protein sequence ID" value="UOB19459.1"/>
    <property type="molecule type" value="Genomic_DNA"/>
</dbReference>
<evidence type="ECO:0000256" key="6">
    <source>
        <dbReference type="SAM" id="Phobius"/>
    </source>
</evidence>
<feature type="transmembrane region" description="Helical" evidence="6">
    <location>
        <begin position="106"/>
        <end position="125"/>
    </location>
</feature>
<dbReference type="InterPro" id="IPR012506">
    <property type="entry name" value="TMEM86B-like"/>
</dbReference>
<protein>
    <submittedName>
        <fullName evidence="7">Lysoplasmalogenase</fullName>
    </submittedName>
</protein>
<dbReference type="KEGG" id="fbm:MQE35_02815"/>
<evidence type="ECO:0000256" key="3">
    <source>
        <dbReference type="ARBA" id="ARBA00022692"/>
    </source>
</evidence>
<dbReference type="Proteomes" id="UP000831290">
    <property type="component" value="Chromosome"/>
</dbReference>
<keyword evidence="4 6" id="KW-1133">Transmembrane helix</keyword>
<name>A0A9E6ZR97_9FLAO</name>
<keyword evidence="3 6" id="KW-0812">Transmembrane</keyword>
<feature type="transmembrane region" description="Helical" evidence="6">
    <location>
        <begin position="81"/>
        <end position="100"/>
    </location>
</feature>
<accession>A0A9E6ZR97</accession>
<dbReference type="GO" id="GO:0016787">
    <property type="term" value="F:hydrolase activity"/>
    <property type="evidence" value="ECO:0007669"/>
    <property type="project" value="TreeGrafter"/>
</dbReference>
<comment type="similarity">
    <text evidence="2">Belongs to the TMEM86 family.</text>
</comment>
<dbReference type="GO" id="GO:0016020">
    <property type="term" value="C:membrane"/>
    <property type="evidence" value="ECO:0007669"/>
    <property type="project" value="UniProtKB-SubCell"/>
</dbReference>
<feature type="transmembrane region" description="Helical" evidence="6">
    <location>
        <begin position="27"/>
        <end position="43"/>
    </location>
</feature>
<evidence type="ECO:0000313" key="8">
    <source>
        <dbReference type="Proteomes" id="UP000831290"/>
    </source>
</evidence>
<dbReference type="AlphaFoldDB" id="A0A9E6ZR97"/>
<feature type="transmembrane region" description="Helical" evidence="6">
    <location>
        <begin position="137"/>
        <end position="159"/>
    </location>
</feature>
<evidence type="ECO:0000256" key="2">
    <source>
        <dbReference type="ARBA" id="ARBA00007375"/>
    </source>
</evidence>
<evidence type="ECO:0000256" key="4">
    <source>
        <dbReference type="ARBA" id="ARBA00022989"/>
    </source>
</evidence>
<keyword evidence="5 6" id="KW-0472">Membrane</keyword>
<reference evidence="7" key="1">
    <citation type="submission" date="2022-03" db="EMBL/GenBank/DDBJ databases">
        <title>Description of Abyssus ytuae gen. nov., sp. nov., a novel member of the family Flavobacteriaceae isolated from the sediment of Mariana Trench.</title>
        <authorList>
            <person name="Zhang J."/>
            <person name="Xu X."/>
        </authorList>
    </citation>
    <scope>NUCLEOTIDE SEQUENCE</scope>
    <source>
        <strain evidence="7">MT3330</strain>
    </source>
</reference>
<sequence>MSKLLVTTSLIIYFYYNNTNLIRKEKMLVYFALFFSFMADFFLLHQKVILFLVAGMVMFVLAKICYYFLFSYSSKLDIDRLIPFLAIILLYCLCIMYFLYDGLGQLFIPVVIYTFASLSVAKIAYLRYHGVNHKSFYLVFIGSVLFIISETIMSLDYFYKPVSHSSVTVMLTYGLSQLLTVKGILVEKKRNIGWGSY</sequence>
<evidence type="ECO:0000256" key="5">
    <source>
        <dbReference type="ARBA" id="ARBA00023136"/>
    </source>
</evidence>
<proteinExistence type="inferred from homology"/>
<feature type="transmembrane region" description="Helical" evidence="6">
    <location>
        <begin position="49"/>
        <end position="69"/>
    </location>
</feature>
<gene>
    <name evidence="7" type="ORF">MQE35_02815</name>
</gene>
<dbReference type="Pfam" id="PF07947">
    <property type="entry name" value="YhhN"/>
    <property type="match status" value="1"/>
</dbReference>